<reference evidence="1 2" key="1">
    <citation type="submission" date="2021-03" db="EMBL/GenBank/DDBJ databases">
        <title>Succinivibrio sp. nov. isolated from feces of cow.</title>
        <authorList>
            <person name="Choi J.-Y."/>
        </authorList>
    </citation>
    <scope>NUCLEOTIDE SEQUENCE [LARGE SCALE GENOMIC DNA]</scope>
    <source>
        <strain evidence="1 2">AGMB01872</strain>
    </source>
</reference>
<dbReference type="Pfam" id="PF02635">
    <property type="entry name" value="DsrE"/>
    <property type="match status" value="1"/>
</dbReference>
<dbReference type="InterPro" id="IPR003787">
    <property type="entry name" value="Sulphur_relay_DsrE/F-like"/>
</dbReference>
<protein>
    <submittedName>
        <fullName evidence="1">DsrE family protein</fullName>
    </submittedName>
</protein>
<dbReference type="Gene3D" id="3.40.1260.10">
    <property type="entry name" value="DsrEFH-like"/>
    <property type="match status" value="1"/>
</dbReference>
<accession>A0ABS7DI23</accession>
<organism evidence="1 2">
    <name type="scientific">Succinivibrio faecicola</name>
    <dbReference type="NCBI Taxonomy" id="2820300"/>
    <lineage>
        <taxon>Bacteria</taxon>
        <taxon>Pseudomonadati</taxon>
        <taxon>Pseudomonadota</taxon>
        <taxon>Gammaproteobacteria</taxon>
        <taxon>Aeromonadales</taxon>
        <taxon>Succinivibrionaceae</taxon>
        <taxon>Succinivibrio</taxon>
    </lineage>
</organism>
<gene>
    <name evidence="1" type="ORF">J5V48_08540</name>
</gene>
<evidence type="ECO:0000313" key="2">
    <source>
        <dbReference type="Proteomes" id="UP000731465"/>
    </source>
</evidence>
<dbReference type="EMBL" id="JAGFNY010000037">
    <property type="protein sequence ID" value="MBW7570940.1"/>
    <property type="molecule type" value="Genomic_DNA"/>
</dbReference>
<dbReference type="RefSeq" id="WP_219938162.1">
    <property type="nucleotide sequence ID" value="NZ_JAGFNY010000037.1"/>
</dbReference>
<proteinExistence type="predicted"/>
<name>A0ABS7DI23_9GAMM</name>
<comment type="caution">
    <text evidence="1">The sequence shown here is derived from an EMBL/GenBank/DDBJ whole genome shotgun (WGS) entry which is preliminary data.</text>
</comment>
<evidence type="ECO:0000313" key="1">
    <source>
        <dbReference type="EMBL" id="MBW7570940.1"/>
    </source>
</evidence>
<dbReference type="InterPro" id="IPR027396">
    <property type="entry name" value="DsrEFH-like"/>
</dbReference>
<keyword evidence="2" id="KW-1185">Reference proteome</keyword>
<dbReference type="Proteomes" id="UP000731465">
    <property type="component" value="Unassembled WGS sequence"/>
</dbReference>
<sequence length="117" mass="13289">MELLIIVKSSACNCVSHNTVKYIVQKAYEEKLNIKGIFFRYDATSITSVEMEKRSDLYGIQKTYTDLYEKYKIPMYVCGGDLQEKGISVESIEKSFTLSGNAELSMMISSCDKVLEL</sequence>
<dbReference type="SUPFAM" id="SSF75169">
    <property type="entry name" value="DsrEFH-like"/>
    <property type="match status" value="1"/>
</dbReference>